<comment type="subcellular location">
    <subcellularLocation>
        <location evidence="1">Endoplasmic reticulum</location>
    </subcellularLocation>
</comment>
<dbReference type="Pfam" id="PF00106">
    <property type="entry name" value="adh_short"/>
    <property type="match status" value="1"/>
</dbReference>
<evidence type="ECO:0000256" key="12">
    <source>
        <dbReference type="SAM" id="Phobius"/>
    </source>
</evidence>
<dbReference type="InterPro" id="IPR045022">
    <property type="entry name" value="KDSR-like"/>
</dbReference>
<evidence type="ECO:0000256" key="4">
    <source>
        <dbReference type="ARBA" id="ARBA00022824"/>
    </source>
</evidence>
<keyword evidence="12" id="KW-0472">Membrane</keyword>
<comment type="catalytic activity">
    <reaction evidence="11">
        <text>sphinganine + NADP(+) = 3-oxosphinganine + NADPH + H(+)</text>
        <dbReference type="Rhea" id="RHEA:22640"/>
        <dbReference type="ChEBI" id="CHEBI:15378"/>
        <dbReference type="ChEBI" id="CHEBI:57783"/>
        <dbReference type="ChEBI" id="CHEBI:57817"/>
        <dbReference type="ChEBI" id="CHEBI:58299"/>
        <dbReference type="ChEBI" id="CHEBI:58349"/>
        <dbReference type="EC" id="1.1.1.102"/>
    </reaction>
    <physiologicalReaction direction="right-to-left" evidence="11">
        <dbReference type="Rhea" id="RHEA:22642"/>
    </physiologicalReaction>
</comment>
<dbReference type="PANTHER" id="PTHR43550">
    <property type="entry name" value="3-KETODIHYDROSPHINGOSINE REDUCTASE"/>
    <property type="match status" value="1"/>
</dbReference>
<keyword evidence="14" id="KW-1185">Reference proteome</keyword>
<evidence type="ECO:0000313" key="14">
    <source>
        <dbReference type="Proteomes" id="UP001176521"/>
    </source>
</evidence>
<dbReference type="InterPro" id="IPR036291">
    <property type="entry name" value="NAD(P)-bd_dom_sf"/>
</dbReference>
<dbReference type="FunFam" id="3.40.50.720:FF:000468">
    <property type="entry name" value="Short-chain dehydrogenase, putative"/>
    <property type="match status" value="1"/>
</dbReference>
<dbReference type="GO" id="GO:0005789">
    <property type="term" value="C:endoplasmic reticulum membrane"/>
    <property type="evidence" value="ECO:0007669"/>
    <property type="project" value="TreeGrafter"/>
</dbReference>
<evidence type="ECO:0000256" key="3">
    <source>
        <dbReference type="ARBA" id="ARBA00004991"/>
    </source>
</evidence>
<keyword evidence="6" id="KW-0746">Sphingolipid metabolism</keyword>
<dbReference type="PRINTS" id="PR00081">
    <property type="entry name" value="GDHRDH"/>
</dbReference>
<comment type="pathway">
    <text evidence="3">Sphingolipid metabolism.</text>
</comment>
<reference evidence="13" key="1">
    <citation type="journal article" date="2023" name="PhytoFront">
        <title>Draft Genome Resources of Seven Strains of Tilletia horrida, Causal Agent of Kernel Smut of Rice.</title>
        <authorList>
            <person name="Khanal S."/>
            <person name="Antony Babu S."/>
            <person name="Zhou X.G."/>
        </authorList>
    </citation>
    <scope>NUCLEOTIDE SEQUENCE</scope>
    <source>
        <strain evidence="13">TX3</strain>
    </source>
</reference>
<accession>A0AAN6JHT0</accession>
<evidence type="ECO:0000256" key="1">
    <source>
        <dbReference type="ARBA" id="ARBA00004240"/>
    </source>
</evidence>
<dbReference type="InterPro" id="IPR002347">
    <property type="entry name" value="SDR_fam"/>
</dbReference>
<comment type="caution">
    <text evidence="13">The sequence shown here is derived from an EMBL/GenBank/DDBJ whole genome shotgun (WGS) entry which is preliminary data.</text>
</comment>
<evidence type="ECO:0000256" key="9">
    <source>
        <dbReference type="ARBA" id="ARBA00026112"/>
    </source>
</evidence>
<feature type="transmembrane region" description="Helical" evidence="12">
    <location>
        <begin position="15"/>
        <end position="37"/>
    </location>
</feature>
<sequence length="358" mass="37286">MGAQLLSSSSIDTPAYASAIAVIVLSLLVVPLAMNLFSTRWTPAGKHILVTGGSQGLGLALAKLLASKGASVTICSRSQSKLDAALVEIEQATKPPKGKVPAGFKQSHRAVSADLSTFAGAKDALDQCTQGANGSVPDAVFCCAGGATPGFFLQQTEKDFEAGVRTDYWTALGTAHAAANAMARAPPASSGPRKIILVSSVLGFFGLVGYSQYTPMKHAIRGLAESLRSELLLYGIDVHAYFPSTILSPGFEVENQTKPAITREIEGTDEGMTPEACAAGLLAGVQRGNFMITTDFLAELFRTTSSGGAAPGNGPLDGLLRIIGLIGLPIWRIFVADRSVTSHRSKHAKEVGINQPSS</sequence>
<keyword evidence="12" id="KW-0812">Transmembrane</keyword>
<keyword evidence="12" id="KW-1133">Transmembrane helix</keyword>
<dbReference type="CDD" id="cd08939">
    <property type="entry name" value="KDSR-like_SDR_c"/>
    <property type="match status" value="1"/>
</dbReference>
<evidence type="ECO:0000256" key="10">
    <source>
        <dbReference type="ARBA" id="ARBA00044737"/>
    </source>
</evidence>
<dbReference type="Proteomes" id="UP001176521">
    <property type="component" value="Unassembled WGS sequence"/>
</dbReference>
<feature type="transmembrane region" description="Helical" evidence="12">
    <location>
        <begin position="195"/>
        <end position="213"/>
    </location>
</feature>
<keyword evidence="5" id="KW-0521">NADP</keyword>
<organism evidence="13 14">
    <name type="scientific">Tilletia horrida</name>
    <dbReference type="NCBI Taxonomy" id="155126"/>
    <lineage>
        <taxon>Eukaryota</taxon>
        <taxon>Fungi</taxon>
        <taxon>Dikarya</taxon>
        <taxon>Basidiomycota</taxon>
        <taxon>Ustilaginomycotina</taxon>
        <taxon>Exobasidiomycetes</taxon>
        <taxon>Tilletiales</taxon>
        <taxon>Tilletiaceae</taxon>
        <taxon>Tilletia</taxon>
    </lineage>
</organism>
<evidence type="ECO:0000256" key="7">
    <source>
        <dbReference type="ARBA" id="ARBA00023002"/>
    </source>
</evidence>
<evidence type="ECO:0000256" key="2">
    <source>
        <dbReference type="ARBA" id="ARBA00004760"/>
    </source>
</evidence>
<gene>
    <name evidence="13" type="primary">TSC10</name>
    <name evidence="13" type="ORF">OC842_006309</name>
</gene>
<keyword evidence="7" id="KW-0560">Oxidoreductase</keyword>
<keyword evidence="4" id="KW-0256">Endoplasmic reticulum</keyword>
<dbReference type="PANTHER" id="PTHR43550:SF3">
    <property type="entry name" value="3-KETODIHYDROSPHINGOSINE REDUCTASE"/>
    <property type="match status" value="1"/>
</dbReference>
<evidence type="ECO:0000256" key="8">
    <source>
        <dbReference type="ARBA" id="ARBA00023098"/>
    </source>
</evidence>
<proteinExistence type="predicted"/>
<name>A0AAN6JHT0_9BASI</name>
<dbReference type="EMBL" id="JAPDMQ010000547">
    <property type="protein sequence ID" value="KAK0522968.1"/>
    <property type="molecule type" value="Genomic_DNA"/>
</dbReference>
<comment type="function">
    <text evidence="10">Catalyzes the reduction of 3'-oxosphinganine (3-ketodihydrosphingosine/KDS) to sphinganine (dihydrosphingosine/DHS), the second step of de novo sphingolipid biosynthesis.</text>
</comment>
<dbReference type="EC" id="1.1.1.102" evidence="9"/>
<evidence type="ECO:0000256" key="6">
    <source>
        <dbReference type="ARBA" id="ARBA00022919"/>
    </source>
</evidence>
<dbReference type="Gene3D" id="3.40.50.720">
    <property type="entry name" value="NAD(P)-binding Rossmann-like Domain"/>
    <property type="match status" value="1"/>
</dbReference>
<dbReference type="GO" id="GO:0047560">
    <property type="term" value="F:3-dehydrosphinganine reductase activity"/>
    <property type="evidence" value="ECO:0007669"/>
    <property type="project" value="UniProtKB-EC"/>
</dbReference>
<dbReference type="GO" id="GO:0030148">
    <property type="term" value="P:sphingolipid biosynthetic process"/>
    <property type="evidence" value="ECO:0007669"/>
    <property type="project" value="InterPro"/>
</dbReference>
<evidence type="ECO:0000313" key="13">
    <source>
        <dbReference type="EMBL" id="KAK0522968.1"/>
    </source>
</evidence>
<dbReference type="SUPFAM" id="SSF51735">
    <property type="entry name" value="NAD(P)-binding Rossmann-fold domains"/>
    <property type="match status" value="1"/>
</dbReference>
<evidence type="ECO:0000256" key="5">
    <source>
        <dbReference type="ARBA" id="ARBA00022857"/>
    </source>
</evidence>
<dbReference type="AlphaFoldDB" id="A0AAN6JHT0"/>
<evidence type="ECO:0000256" key="11">
    <source>
        <dbReference type="ARBA" id="ARBA00048930"/>
    </source>
</evidence>
<comment type="pathway">
    <text evidence="2">Lipid metabolism; sphingolipid metabolism.</text>
</comment>
<keyword evidence="8" id="KW-0443">Lipid metabolism</keyword>
<protein>
    <recommendedName>
        <fullName evidence="9">3-dehydrosphinganine reductase</fullName>
        <ecNumber evidence="9">1.1.1.102</ecNumber>
    </recommendedName>
</protein>
<dbReference type="GO" id="GO:0006666">
    <property type="term" value="P:3-keto-sphinganine metabolic process"/>
    <property type="evidence" value="ECO:0007669"/>
    <property type="project" value="InterPro"/>
</dbReference>